<keyword evidence="8" id="KW-1185">Reference proteome</keyword>
<dbReference type="EMBL" id="JBHRSS010000006">
    <property type="protein sequence ID" value="MFC3105073.1"/>
    <property type="molecule type" value="Genomic_DNA"/>
</dbReference>
<keyword evidence="4 6" id="KW-1133">Transmembrane helix</keyword>
<evidence type="ECO:0000256" key="1">
    <source>
        <dbReference type="ARBA" id="ARBA00004141"/>
    </source>
</evidence>
<proteinExistence type="inferred from homology"/>
<organism evidence="7 8">
    <name type="scientific">Salinisphaera aquimarina</name>
    <dbReference type="NCBI Taxonomy" id="2094031"/>
    <lineage>
        <taxon>Bacteria</taxon>
        <taxon>Pseudomonadati</taxon>
        <taxon>Pseudomonadota</taxon>
        <taxon>Gammaproteobacteria</taxon>
        <taxon>Salinisphaerales</taxon>
        <taxon>Salinisphaeraceae</taxon>
        <taxon>Salinisphaera</taxon>
    </lineage>
</organism>
<protein>
    <recommendedName>
        <fullName evidence="6">Probable membrane transporter protein</fullName>
    </recommendedName>
</protein>
<evidence type="ECO:0000313" key="7">
    <source>
        <dbReference type="EMBL" id="MFC3105073.1"/>
    </source>
</evidence>
<evidence type="ECO:0000256" key="4">
    <source>
        <dbReference type="ARBA" id="ARBA00022989"/>
    </source>
</evidence>
<feature type="transmembrane region" description="Helical" evidence="6">
    <location>
        <begin position="188"/>
        <end position="208"/>
    </location>
</feature>
<feature type="transmembrane region" description="Helical" evidence="6">
    <location>
        <begin position="220"/>
        <end position="239"/>
    </location>
</feature>
<dbReference type="Proteomes" id="UP001595462">
    <property type="component" value="Unassembled WGS sequence"/>
</dbReference>
<comment type="subcellular location">
    <subcellularLocation>
        <location evidence="6">Cell membrane</location>
        <topology evidence="6">Multi-pass membrane protein</topology>
    </subcellularLocation>
    <subcellularLocation>
        <location evidence="1">Membrane</location>
        <topology evidence="1">Multi-pass membrane protein</topology>
    </subcellularLocation>
</comment>
<feature type="transmembrane region" description="Helical" evidence="6">
    <location>
        <begin position="251"/>
        <end position="272"/>
    </location>
</feature>
<feature type="transmembrane region" description="Helical" evidence="6">
    <location>
        <begin position="66"/>
        <end position="88"/>
    </location>
</feature>
<dbReference type="RefSeq" id="WP_380690629.1">
    <property type="nucleotide sequence ID" value="NZ_JBHRSS010000006.1"/>
</dbReference>
<comment type="caution">
    <text evidence="7">The sequence shown here is derived from an EMBL/GenBank/DDBJ whole genome shotgun (WGS) entry which is preliminary data.</text>
</comment>
<accession>A0ABV7ET94</accession>
<feature type="transmembrane region" description="Helical" evidence="6">
    <location>
        <begin position="29"/>
        <end position="54"/>
    </location>
</feature>
<feature type="transmembrane region" description="Helical" evidence="6">
    <location>
        <begin position="153"/>
        <end position="176"/>
    </location>
</feature>
<evidence type="ECO:0000256" key="5">
    <source>
        <dbReference type="ARBA" id="ARBA00023136"/>
    </source>
</evidence>
<evidence type="ECO:0000313" key="8">
    <source>
        <dbReference type="Proteomes" id="UP001595462"/>
    </source>
</evidence>
<keyword evidence="5 6" id="KW-0472">Membrane</keyword>
<reference evidence="8" key="1">
    <citation type="journal article" date="2019" name="Int. J. Syst. Evol. Microbiol.">
        <title>The Global Catalogue of Microorganisms (GCM) 10K type strain sequencing project: providing services to taxonomists for standard genome sequencing and annotation.</title>
        <authorList>
            <consortium name="The Broad Institute Genomics Platform"/>
            <consortium name="The Broad Institute Genome Sequencing Center for Infectious Disease"/>
            <person name="Wu L."/>
            <person name="Ma J."/>
        </authorList>
    </citation>
    <scope>NUCLEOTIDE SEQUENCE [LARGE SCALE GENOMIC DNA]</scope>
    <source>
        <strain evidence="8">KCTC 52640</strain>
    </source>
</reference>
<keyword evidence="3 6" id="KW-0812">Transmembrane</keyword>
<dbReference type="InterPro" id="IPR002781">
    <property type="entry name" value="TM_pro_TauE-like"/>
</dbReference>
<dbReference type="Pfam" id="PF01925">
    <property type="entry name" value="TauE"/>
    <property type="match status" value="1"/>
</dbReference>
<feature type="transmembrane region" description="Helical" evidence="6">
    <location>
        <begin position="94"/>
        <end position="114"/>
    </location>
</feature>
<evidence type="ECO:0000256" key="3">
    <source>
        <dbReference type="ARBA" id="ARBA00022692"/>
    </source>
</evidence>
<comment type="similarity">
    <text evidence="2 6">Belongs to the 4-toluene sulfonate uptake permease (TSUP) (TC 2.A.102) family.</text>
</comment>
<gene>
    <name evidence="7" type="ORF">ACFOSU_14420</name>
</gene>
<name>A0ABV7ET94_9GAMM</name>
<evidence type="ECO:0000256" key="2">
    <source>
        <dbReference type="ARBA" id="ARBA00009142"/>
    </source>
</evidence>
<evidence type="ECO:0000256" key="6">
    <source>
        <dbReference type="RuleBase" id="RU363041"/>
    </source>
</evidence>
<sequence>MGLVLGVIAGLAYGLSAFAGAFLALPLLVAGAGIGLHASLPVALLALGICAAVAAGDAVRARQCDVTLVGIFLVGAVPTALIAGWLAQQLPAKVLATFFLTAAIVFGPLLLNIVHRFRHRVAPSPAGLLHAPKRTLTEAAARADYRARARLRVALAGAGCGVLAAFCAAPGSRIGWRELERELPGQPYLVVGTLTFAVAVLAVLEAGLQFAVAPAAPGYTAGLFVLGAVAGMGLARRIVPRPANWMNNTVVGVAVIVGAIVLWVGVVTGWQLTQ</sequence>
<keyword evidence="6" id="KW-1003">Cell membrane</keyword>